<dbReference type="SUPFAM" id="SSF69304">
    <property type="entry name" value="Tricorn protease N-terminal domain"/>
    <property type="match status" value="1"/>
</dbReference>
<dbReference type="GO" id="GO:0030246">
    <property type="term" value="F:carbohydrate binding"/>
    <property type="evidence" value="ECO:0007669"/>
    <property type="project" value="InterPro"/>
</dbReference>
<reference evidence="2 3" key="1">
    <citation type="submission" date="2018-07" db="EMBL/GenBank/DDBJ databases">
        <title>Leeuwenhoekiella genomics.</title>
        <authorList>
            <person name="Tahon G."/>
            <person name="Willems A."/>
        </authorList>
    </citation>
    <scope>NUCLEOTIDE SEQUENCE [LARGE SCALE GENOMIC DNA]</scope>
    <source>
        <strain evidence="2 3">R-50232</strain>
    </source>
</reference>
<dbReference type="InterPro" id="IPR013783">
    <property type="entry name" value="Ig-like_fold"/>
</dbReference>
<evidence type="ECO:0000259" key="1">
    <source>
        <dbReference type="PROSITE" id="PS50853"/>
    </source>
</evidence>
<accession>A0A4Q0NW36</accession>
<dbReference type="Proteomes" id="UP000289821">
    <property type="component" value="Unassembled WGS sequence"/>
</dbReference>
<dbReference type="EMBL" id="QOVI01000002">
    <property type="protein sequence ID" value="RXG16457.1"/>
    <property type="molecule type" value="Genomic_DNA"/>
</dbReference>
<keyword evidence="3" id="KW-1185">Reference proteome</keyword>
<dbReference type="OrthoDB" id="9815657at2"/>
<sequence>MKKKYIYIIFSLALIVLGCSEDTIEENGLGRLEGTVVEKVTNTPLANVKIVTSPSSSTVFTDETGSFSIETIATGEYSVQAELDGYTDAFEAVTILNEQTSTVIFELGEGNTTNRSPLVPQLLTPEDGSSDLDPTITFVWSSSKNDSDDITYTLELRNGSTNETQTLEVVSDTTTTINNLKLGTNYFWQVTASDAINDDVESSLSQFSTNSSPQNDYLYVRSINGNSVIFSGANDNTGDDTDENEVNFNEFQLTSESFNSFRPHRNIEISKIAFLRTVNGATQLHTMNLDGSGIKRITNSVPVNGFRITELNYTWAQNGGKLYYPSFDKLYSINPDGGALAMIYQTPDGSFISEVSAATFDDNLIAIKTNNSDGYNVRVYTVRLSSGTIENVVYENTPGAVTGIDLNANATQLVYSKDISGSQNAQYRQFNSRIFIYNLSSGTESAFNNGAVNGSNDFQPVWSPSEGEILFTRKPSNLNSESNVLVTPIANFSNDDLLFTNASMPDWK</sequence>
<dbReference type="PROSITE" id="PS51257">
    <property type="entry name" value="PROKAR_LIPOPROTEIN"/>
    <property type="match status" value="1"/>
</dbReference>
<dbReference type="InterPro" id="IPR013784">
    <property type="entry name" value="Carb-bd-like_fold"/>
</dbReference>
<dbReference type="InterPro" id="IPR036116">
    <property type="entry name" value="FN3_sf"/>
</dbReference>
<dbReference type="SUPFAM" id="SSF49265">
    <property type="entry name" value="Fibronectin type III"/>
    <property type="match status" value="1"/>
</dbReference>
<dbReference type="Gene3D" id="2.60.40.1120">
    <property type="entry name" value="Carboxypeptidase-like, regulatory domain"/>
    <property type="match status" value="1"/>
</dbReference>
<dbReference type="Pfam" id="PF13620">
    <property type="entry name" value="CarboxypepD_reg"/>
    <property type="match status" value="1"/>
</dbReference>
<evidence type="ECO:0000313" key="3">
    <source>
        <dbReference type="Proteomes" id="UP000289821"/>
    </source>
</evidence>
<organism evidence="2 3">
    <name type="scientific">Leeuwenhoekiella aestuarii</name>
    <dbReference type="NCBI Taxonomy" id="2249426"/>
    <lineage>
        <taxon>Bacteria</taxon>
        <taxon>Pseudomonadati</taxon>
        <taxon>Bacteroidota</taxon>
        <taxon>Flavobacteriia</taxon>
        <taxon>Flavobacteriales</taxon>
        <taxon>Flavobacteriaceae</taxon>
        <taxon>Leeuwenhoekiella</taxon>
    </lineage>
</organism>
<dbReference type="PROSITE" id="PS50853">
    <property type="entry name" value="FN3"/>
    <property type="match status" value="1"/>
</dbReference>
<dbReference type="RefSeq" id="WP_128760143.1">
    <property type="nucleotide sequence ID" value="NZ_QOVI01000002.1"/>
</dbReference>
<proteinExistence type="predicted"/>
<feature type="domain" description="Fibronectin type-III" evidence="1">
    <location>
        <begin position="119"/>
        <end position="212"/>
    </location>
</feature>
<dbReference type="CDD" id="cd00063">
    <property type="entry name" value="FN3"/>
    <property type="match status" value="1"/>
</dbReference>
<dbReference type="InterPro" id="IPR003961">
    <property type="entry name" value="FN3_dom"/>
</dbReference>
<dbReference type="Gene3D" id="2.60.40.10">
    <property type="entry name" value="Immunoglobulins"/>
    <property type="match status" value="1"/>
</dbReference>
<comment type="caution">
    <text evidence="2">The sequence shown here is derived from an EMBL/GenBank/DDBJ whole genome shotgun (WGS) entry which is preliminary data.</text>
</comment>
<gene>
    <name evidence="2" type="ORF">DSM04_10230</name>
</gene>
<dbReference type="InterPro" id="IPR011042">
    <property type="entry name" value="6-blade_b-propeller_TolB-like"/>
</dbReference>
<protein>
    <submittedName>
        <fullName evidence="2">Fibronectin type III domain protein</fullName>
    </submittedName>
</protein>
<dbReference type="SUPFAM" id="SSF49452">
    <property type="entry name" value="Starch-binding domain-like"/>
    <property type="match status" value="1"/>
</dbReference>
<evidence type="ECO:0000313" key="2">
    <source>
        <dbReference type="EMBL" id="RXG16457.1"/>
    </source>
</evidence>
<dbReference type="AlphaFoldDB" id="A0A4Q0NW36"/>
<dbReference type="Gene3D" id="2.120.10.30">
    <property type="entry name" value="TolB, C-terminal domain"/>
    <property type="match status" value="2"/>
</dbReference>
<name>A0A4Q0NW36_9FLAO</name>